<evidence type="ECO:0000313" key="6">
    <source>
        <dbReference type="EMBL" id="MFC6381688.1"/>
    </source>
</evidence>
<dbReference type="RefSeq" id="WP_201563618.1">
    <property type="nucleotide sequence ID" value="NZ_CAJGZK010000016.1"/>
</dbReference>
<dbReference type="InterPro" id="IPR036271">
    <property type="entry name" value="Tet_transcr_reg_TetR-rel_C_sf"/>
</dbReference>
<evidence type="ECO:0000256" key="3">
    <source>
        <dbReference type="ARBA" id="ARBA00023163"/>
    </source>
</evidence>
<keyword evidence="7" id="KW-1185">Reference proteome</keyword>
<gene>
    <name evidence="6" type="ORF">ACFP58_09510</name>
</gene>
<dbReference type="PROSITE" id="PS50977">
    <property type="entry name" value="HTH_TETR_2"/>
    <property type="match status" value="1"/>
</dbReference>
<name>A0ABW1W7T7_9GAMM</name>
<dbReference type="Proteomes" id="UP001596264">
    <property type="component" value="Unassembled WGS sequence"/>
</dbReference>
<evidence type="ECO:0000256" key="4">
    <source>
        <dbReference type="PROSITE-ProRule" id="PRU00335"/>
    </source>
</evidence>
<organism evidence="6 7">
    <name type="scientific">Psychrobacter glacincola</name>
    <dbReference type="NCBI Taxonomy" id="56810"/>
    <lineage>
        <taxon>Bacteria</taxon>
        <taxon>Pseudomonadati</taxon>
        <taxon>Pseudomonadota</taxon>
        <taxon>Gammaproteobacteria</taxon>
        <taxon>Moraxellales</taxon>
        <taxon>Moraxellaceae</taxon>
        <taxon>Psychrobacter</taxon>
    </lineage>
</organism>
<reference evidence="7" key="1">
    <citation type="journal article" date="2019" name="Int. J. Syst. Evol. Microbiol.">
        <title>The Global Catalogue of Microorganisms (GCM) 10K type strain sequencing project: providing services to taxonomists for standard genome sequencing and annotation.</title>
        <authorList>
            <consortium name="The Broad Institute Genomics Platform"/>
            <consortium name="The Broad Institute Genome Sequencing Center for Infectious Disease"/>
            <person name="Wu L."/>
            <person name="Ma J."/>
        </authorList>
    </citation>
    <scope>NUCLEOTIDE SEQUENCE [LARGE SCALE GENOMIC DNA]</scope>
    <source>
        <strain evidence="7">CCM 2050</strain>
    </source>
</reference>
<dbReference type="SUPFAM" id="SSF46689">
    <property type="entry name" value="Homeodomain-like"/>
    <property type="match status" value="1"/>
</dbReference>
<dbReference type="Gene3D" id="1.10.357.10">
    <property type="entry name" value="Tetracycline Repressor, domain 2"/>
    <property type="match status" value="1"/>
</dbReference>
<feature type="DNA-binding region" description="H-T-H motif" evidence="4">
    <location>
        <begin position="41"/>
        <end position="60"/>
    </location>
</feature>
<keyword evidence="1" id="KW-0805">Transcription regulation</keyword>
<dbReference type="SUPFAM" id="SSF48498">
    <property type="entry name" value="Tetracyclin repressor-like, C-terminal domain"/>
    <property type="match status" value="1"/>
</dbReference>
<evidence type="ECO:0000313" key="7">
    <source>
        <dbReference type="Proteomes" id="UP001596264"/>
    </source>
</evidence>
<dbReference type="PANTHER" id="PTHR47506:SF1">
    <property type="entry name" value="HTH-TYPE TRANSCRIPTIONAL REGULATOR YJDC"/>
    <property type="match status" value="1"/>
</dbReference>
<evidence type="ECO:0000259" key="5">
    <source>
        <dbReference type="PROSITE" id="PS50977"/>
    </source>
</evidence>
<evidence type="ECO:0000256" key="1">
    <source>
        <dbReference type="ARBA" id="ARBA00023015"/>
    </source>
</evidence>
<sequence length="208" mass="22973">MDNDTCSTATNKRGRPLAFDRDTALAQAKHLFWELGYEATSINDLTQAMGISPSSLYGAFGNKANLFQEVLQNYKDSNPYSISDFFESHSDYRSAMAAYLQHIAMQLTQPDHPLGCMVTSATINCKPASNEIAEQLMQQRTQQRTILQHKIEQAIAAQQLPAKTDAGQLANTYSALIHGMTILARDGVTQDELLQISATAMQLWPQTG</sequence>
<dbReference type="Pfam" id="PF16925">
    <property type="entry name" value="TetR_C_13"/>
    <property type="match status" value="1"/>
</dbReference>
<feature type="domain" description="HTH tetR-type" evidence="5">
    <location>
        <begin position="18"/>
        <end position="78"/>
    </location>
</feature>
<keyword evidence="2 4" id="KW-0238">DNA-binding</keyword>
<protein>
    <submittedName>
        <fullName evidence="6">TetR/AcrR family transcriptional regulator</fullName>
    </submittedName>
</protein>
<dbReference type="Gene3D" id="1.10.10.60">
    <property type="entry name" value="Homeodomain-like"/>
    <property type="match status" value="1"/>
</dbReference>
<dbReference type="Pfam" id="PF00440">
    <property type="entry name" value="TetR_N"/>
    <property type="match status" value="1"/>
</dbReference>
<keyword evidence="3" id="KW-0804">Transcription</keyword>
<dbReference type="EMBL" id="JBHSTZ010000026">
    <property type="protein sequence ID" value="MFC6381688.1"/>
    <property type="molecule type" value="Genomic_DNA"/>
</dbReference>
<comment type="caution">
    <text evidence="6">The sequence shown here is derived from an EMBL/GenBank/DDBJ whole genome shotgun (WGS) entry which is preliminary data.</text>
</comment>
<accession>A0ABW1W7T7</accession>
<evidence type="ECO:0000256" key="2">
    <source>
        <dbReference type="ARBA" id="ARBA00023125"/>
    </source>
</evidence>
<dbReference type="PANTHER" id="PTHR47506">
    <property type="entry name" value="TRANSCRIPTIONAL REGULATORY PROTEIN"/>
    <property type="match status" value="1"/>
</dbReference>
<dbReference type="InterPro" id="IPR011075">
    <property type="entry name" value="TetR_C"/>
</dbReference>
<dbReference type="InterPro" id="IPR009057">
    <property type="entry name" value="Homeodomain-like_sf"/>
</dbReference>
<proteinExistence type="predicted"/>
<dbReference type="InterPro" id="IPR001647">
    <property type="entry name" value="HTH_TetR"/>
</dbReference>